<evidence type="ECO:0000256" key="8">
    <source>
        <dbReference type="ARBA" id="ARBA00023012"/>
    </source>
</evidence>
<dbReference type="CDD" id="cd00082">
    <property type="entry name" value="HisKA"/>
    <property type="match status" value="1"/>
</dbReference>
<protein>
    <recommendedName>
        <fullName evidence="2">histidine kinase</fullName>
        <ecNumber evidence="2">2.7.13.3</ecNumber>
    </recommendedName>
</protein>
<evidence type="ECO:0000256" key="9">
    <source>
        <dbReference type="SAM" id="Coils"/>
    </source>
</evidence>
<keyword evidence="7" id="KW-0067">ATP-binding</keyword>
<gene>
    <name evidence="13" type="ORF">LOC71_11390</name>
</gene>
<dbReference type="PROSITE" id="PS50112">
    <property type="entry name" value="PAS"/>
    <property type="match status" value="1"/>
</dbReference>
<dbReference type="Pfam" id="PF00989">
    <property type="entry name" value="PAS"/>
    <property type="match status" value="1"/>
</dbReference>
<dbReference type="NCBIfam" id="TIGR00229">
    <property type="entry name" value="sensory_box"/>
    <property type="match status" value="1"/>
</dbReference>
<accession>A0ABS8NK67</accession>
<evidence type="ECO:0000259" key="12">
    <source>
        <dbReference type="PROSITE" id="PS50113"/>
    </source>
</evidence>
<evidence type="ECO:0000313" key="13">
    <source>
        <dbReference type="EMBL" id="MCC9642881.1"/>
    </source>
</evidence>
<dbReference type="Pfam" id="PF02518">
    <property type="entry name" value="HATPase_c"/>
    <property type="match status" value="1"/>
</dbReference>
<dbReference type="EMBL" id="JAJKFW010000022">
    <property type="protein sequence ID" value="MCC9642881.1"/>
    <property type="molecule type" value="Genomic_DNA"/>
</dbReference>
<dbReference type="SUPFAM" id="SSF55874">
    <property type="entry name" value="ATPase domain of HSP90 chaperone/DNA topoisomerase II/histidine kinase"/>
    <property type="match status" value="1"/>
</dbReference>
<organism evidence="13 14">
    <name type="scientific">Rhodopirellula halodulae</name>
    <dbReference type="NCBI Taxonomy" id="2894198"/>
    <lineage>
        <taxon>Bacteria</taxon>
        <taxon>Pseudomonadati</taxon>
        <taxon>Planctomycetota</taxon>
        <taxon>Planctomycetia</taxon>
        <taxon>Pirellulales</taxon>
        <taxon>Pirellulaceae</taxon>
        <taxon>Rhodopirellula</taxon>
    </lineage>
</organism>
<evidence type="ECO:0000256" key="7">
    <source>
        <dbReference type="ARBA" id="ARBA00022840"/>
    </source>
</evidence>
<dbReference type="InterPro" id="IPR000700">
    <property type="entry name" value="PAS-assoc_C"/>
</dbReference>
<evidence type="ECO:0000259" key="10">
    <source>
        <dbReference type="PROSITE" id="PS50109"/>
    </source>
</evidence>
<keyword evidence="9" id="KW-0175">Coiled coil</keyword>
<proteinExistence type="predicted"/>
<feature type="domain" description="PAC" evidence="12">
    <location>
        <begin position="83"/>
        <end position="133"/>
    </location>
</feature>
<dbReference type="EC" id="2.7.13.3" evidence="2"/>
<keyword evidence="14" id="KW-1185">Reference proteome</keyword>
<evidence type="ECO:0000256" key="2">
    <source>
        <dbReference type="ARBA" id="ARBA00012438"/>
    </source>
</evidence>
<feature type="coiled-coil region" evidence="9">
    <location>
        <begin position="121"/>
        <end position="162"/>
    </location>
</feature>
<evidence type="ECO:0000313" key="14">
    <source>
        <dbReference type="Proteomes" id="UP001430306"/>
    </source>
</evidence>
<dbReference type="SUPFAM" id="SSF55785">
    <property type="entry name" value="PYP-like sensor domain (PAS domain)"/>
    <property type="match status" value="1"/>
</dbReference>
<dbReference type="Gene3D" id="3.30.450.20">
    <property type="entry name" value="PAS domain"/>
    <property type="match status" value="1"/>
</dbReference>
<dbReference type="InterPro" id="IPR036097">
    <property type="entry name" value="HisK_dim/P_sf"/>
</dbReference>
<dbReference type="SUPFAM" id="SSF47384">
    <property type="entry name" value="Homodimeric domain of signal transducing histidine kinase"/>
    <property type="match status" value="1"/>
</dbReference>
<dbReference type="InterPro" id="IPR036890">
    <property type="entry name" value="HATPase_C_sf"/>
</dbReference>
<dbReference type="InterPro" id="IPR000014">
    <property type="entry name" value="PAS"/>
</dbReference>
<dbReference type="RefSeq" id="WP_230273831.1">
    <property type="nucleotide sequence ID" value="NZ_JAJKFW010000022.1"/>
</dbReference>
<evidence type="ECO:0000259" key="11">
    <source>
        <dbReference type="PROSITE" id="PS50112"/>
    </source>
</evidence>
<evidence type="ECO:0000256" key="3">
    <source>
        <dbReference type="ARBA" id="ARBA00022553"/>
    </source>
</evidence>
<dbReference type="CDD" id="cd00130">
    <property type="entry name" value="PAS"/>
    <property type="match status" value="1"/>
</dbReference>
<keyword evidence="8" id="KW-0902">Two-component regulatory system</keyword>
<dbReference type="Gene3D" id="1.10.287.130">
    <property type="match status" value="1"/>
</dbReference>
<reference evidence="13" key="1">
    <citation type="submission" date="2021-11" db="EMBL/GenBank/DDBJ databases">
        <title>Genome sequence.</title>
        <authorList>
            <person name="Sun Q."/>
        </authorList>
    </citation>
    <scope>NUCLEOTIDE SEQUENCE</scope>
    <source>
        <strain evidence="13">JC740</strain>
    </source>
</reference>
<dbReference type="Proteomes" id="UP001430306">
    <property type="component" value="Unassembled WGS sequence"/>
</dbReference>
<dbReference type="PROSITE" id="PS50113">
    <property type="entry name" value="PAC"/>
    <property type="match status" value="1"/>
</dbReference>
<feature type="domain" description="PAS" evidence="11">
    <location>
        <begin position="6"/>
        <end position="59"/>
    </location>
</feature>
<comment type="catalytic activity">
    <reaction evidence="1">
        <text>ATP + protein L-histidine = ADP + protein N-phospho-L-histidine.</text>
        <dbReference type="EC" id="2.7.13.3"/>
    </reaction>
</comment>
<dbReference type="InterPro" id="IPR013767">
    <property type="entry name" value="PAS_fold"/>
</dbReference>
<keyword evidence="6" id="KW-0418">Kinase</keyword>
<evidence type="ECO:0000256" key="1">
    <source>
        <dbReference type="ARBA" id="ARBA00000085"/>
    </source>
</evidence>
<dbReference type="Pfam" id="PF00512">
    <property type="entry name" value="HisKA"/>
    <property type="match status" value="1"/>
</dbReference>
<dbReference type="Gene3D" id="3.30.565.10">
    <property type="entry name" value="Histidine kinase-like ATPase, C-terminal domain"/>
    <property type="match status" value="1"/>
</dbReference>
<dbReference type="InterPro" id="IPR004358">
    <property type="entry name" value="Sig_transdc_His_kin-like_C"/>
</dbReference>
<keyword evidence="5" id="KW-0547">Nucleotide-binding</keyword>
<keyword evidence="3" id="KW-0597">Phosphoprotein</keyword>
<sequence length="377" mass="41869">MIQDHDHSLLAAILATAVDAIIVIDDGGIVRVINDATVRMFGYSESEIVGQNISMLMPSPYRDEHDGYLRDYQRTGIAKIIGIGREVQARRKDGTVFPINLAVSEVKMKEGRWFAGIIHDVTETKRTRDELAALNDQLEERVREKTRELEAAQADLVKAERFATLGKVAGGIAHEIRNPLSVIRTSTYFLRHANDQPEAKRQSHLDRIERQVTMIDNVVTALVDVARLPEPSVVRCDVASVVVAVNQSLETPDTFKIDQRHPETLPPAKIDPNQVSIVFQNLLRNAMDAMPDGGLVQISSREENGFVVVRVTDHGPGIPPENMDRILEPLYSTKTRGMGLGLAICMVILQKNDGHLTVRNQPNAGAAFEVHLPIFDE</sequence>
<dbReference type="SMART" id="SM00387">
    <property type="entry name" value="HATPase_c"/>
    <property type="match status" value="1"/>
</dbReference>
<evidence type="ECO:0000256" key="5">
    <source>
        <dbReference type="ARBA" id="ARBA00022741"/>
    </source>
</evidence>
<keyword evidence="4" id="KW-0808">Transferase</keyword>
<dbReference type="InterPro" id="IPR035965">
    <property type="entry name" value="PAS-like_dom_sf"/>
</dbReference>
<dbReference type="PANTHER" id="PTHR43065:SF10">
    <property type="entry name" value="PEROXIDE STRESS-ACTIVATED HISTIDINE KINASE MAK3"/>
    <property type="match status" value="1"/>
</dbReference>
<dbReference type="InterPro" id="IPR003594">
    <property type="entry name" value="HATPase_dom"/>
</dbReference>
<feature type="domain" description="Histidine kinase" evidence="10">
    <location>
        <begin position="171"/>
        <end position="376"/>
    </location>
</feature>
<dbReference type="InterPro" id="IPR003661">
    <property type="entry name" value="HisK_dim/P_dom"/>
</dbReference>
<evidence type="ECO:0000256" key="6">
    <source>
        <dbReference type="ARBA" id="ARBA00022777"/>
    </source>
</evidence>
<dbReference type="PROSITE" id="PS50109">
    <property type="entry name" value="HIS_KIN"/>
    <property type="match status" value="1"/>
</dbReference>
<dbReference type="SMART" id="SM00091">
    <property type="entry name" value="PAS"/>
    <property type="match status" value="1"/>
</dbReference>
<evidence type="ECO:0000256" key="4">
    <source>
        <dbReference type="ARBA" id="ARBA00022679"/>
    </source>
</evidence>
<dbReference type="InterPro" id="IPR005467">
    <property type="entry name" value="His_kinase_dom"/>
</dbReference>
<comment type="caution">
    <text evidence="13">The sequence shown here is derived from an EMBL/GenBank/DDBJ whole genome shotgun (WGS) entry which is preliminary data.</text>
</comment>
<dbReference type="PRINTS" id="PR00344">
    <property type="entry name" value="BCTRLSENSOR"/>
</dbReference>
<dbReference type="PANTHER" id="PTHR43065">
    <property type="entry name" value="SENSOR HISTIDINE KINASE"/>
    <property type="match status" value="1"/>
</dbReference>
<name>A0ABS8NK67_9BACT</name>
<dbReference type="SMART" id="SM00388">
    <property type="entry name" value="HisKA"/>
    <property type="match status" value="1"/>
</dbReference>